<dbReference type="PANTHER" id="PTHR43278:SF4">
    <property type="entry name" value="NAD(P)H-DEPENDENT FMN-CONTAINING OXIDOREDUCTASE YWQN-RELATED"/>
    <property type="match status" value="1"/>
</dbReference>
<keyword evidence="1" id="KW-0285">Flavoprotein</keyword>
<dbReference type="InterPro" id="IPR051796">
    <property type="entry name" value="ISF_SsuE-like"/>
</dbReference>
<dbReference type="PANTHER" id="PTHR43278">
    <property type="entry name" value="NAD(P)H-DEPENDENT FMN-CONTAINING OXIDOREDUCTASE YWQN-RELATED"/>
    <property type="match status" value="1"/>
</dbReference>
<dbReference type="SUPFAM" id="SSF52218">
    <property type="entry name" value="Flavoproteins"/>
    <property type="match status" value="1"/>
</dbReference>
<dbReference type="Pfam" id="PF03358">
    <property type="entry name" value="FMN_red"/>
    <property type="match status" value="1"/>
</dbReference>
<evidence type="ECO:0000313" key="5">
    <source>
        <dbReference type="Proteomes" id="UP000276437"/>
    </source>
</evidence>
<dbReference type="KEGG" id="mana:MAMMFC1_03247"/>
<dbReference type="Proteomes" id="UP000276437">
    <property type="component" value="Chromosome"/>
</dbReference>
<dbReference type="EMBL" id="AP018449">
    <property type="protein sequence ID" value="BBB92552.1"/>
    <property type="molecule type" value="Genomic_DNA"/>
</dbReference>
<keyword evidence="2" id="KW-0288">FMN</keyword>
<dbReference type="OrthoDB" id="9805976at2"/>
<dbReference type="InterPro" id="IPR005025">
    <property type="entry name" value="FMN_Rdtase-like_dom"/>
</dbReference>
<dbReference type="InterPro" id="IPR029039">
    <property type="entry name" value="Flavoprotein-like_sf"/>
</dbReference>
<evidence type="ECO:0000256" key="2">
    <source>
        <dbReference type="ARBA" id="ARBA00022643"/>
    </source>
</evidence>
<evidence type="ECO:0000256" key="1">
    <source>
        <dbReference type="ARBA" id="ARBA00022630"/>
    </source>
</evidence>
<name>A0A348ANA4_9FIRM</name>
<feature type="domain" description="NADPH-dependent FMN reductase-like" evidence="3">
    <location>
        <begin position="5"/>
        <end position="92"/>
    </location>
</feature>
<evidence type="ECO:0000313" key="4">
    <source>
        <dbReference type="EMBL" id="BBB92552.1"/>
    </source>
</evidence>
<gene>
    <name evidence="4" type="primary">ywqN_3</name>
    <name evidence="4" type="ORF">MAMMFC1_03247</name>
</gene>
<dbReference type="EC" id="1.-.-.-" evidence="4"/>
<dbReference type="GO" id="GO:0016491">
    <property type="term" value="F:oxidoreductase activity"/>
    <property type="evidence" value="ECO:0007669"/>
    <property type="project" value="UniProtKB-KW"/>
</dbReference>
<dbReference type="Gene3D" id="3.40.50.360">
    <property type="match status" value="1"/>
</dbReference>
<dbReference type="AlphaFoldDB" id="A0A348ANA4"/>
<reference evidence="4 5" key="1">
    <citation type="journal article" date="2018" name="Int. J. Syst. Evol. Microbiol.">
        <title>Methylomusa anaerophila gen. nov., sp. nov., an anaerobic methanol-utilizing bacterium isolated from a microbial fuel cell.</title>
        <authorList>
            <person name="Amano N."/>
            <person name="Yamamuro A."/>
            <person name="Miyahara M."/>
            <person name="Kouzuma A."/>
            <person name="Abe T."/>
            <person name="Watanabe K."/>
        </authorList>
    </citation>
    <scope>NUCLEOTIDE SEQUENCE [LARGE SCALE GENOMIC DNA]</scope>
    <source>
        <strain evidence="4 5">MMFC1</strain>
    </source>
</reference>
<keyword evidence="4" id="KW-0560">Oxidoreductase</keyword>
<dbReference type="RefSeq" id="WP_126309474.1">
    <property type="nucleotide sequence ID" value="NZ_AP018449.1"/>
</dbReference>
<proteinExistence type="predicted"/>
<keyword evidence="5" id="KW-1185">Reference proteome</keyword>
<protein>
    <submittedName>
        <fullName evidence="4">Putative NAD(P)H-dependent FMN-containing oxidoreductase YwqN</fullName>
        <ecNumber evidence="4">1.-.-.-</ecNumber>
    </submittedName>
</protein>
<accession>A0A348ANA4</accession>
<sequence>MSKTVLILSSSPRRGGNSDLLCDQFMLGAKEAGNKAEKIFLRDKKINYCVGCEACQGNVGNCVQQDDMTEILEKMITADVVVMATPVYFYTMDLGWCA</sequence>
<evidence type="ECO:0000259" key="3">
    <source>
        <dbReference type="Pfam" id="PF03358"/>
    </source>
</evidence>
<organism evidence="4 5">
    <name type="scientific">Methylomusa anaerophila</name>
    <dbReference type="NCBI Taxonomy" id="1930071"/>
    <lineage>
        <taxon>Bacteria</taxon>
        <taxon>Bacillati</taxon>
        <taxon>Bacillota</taxon>
        <taxon>Negativicutes</taxon>
        <taxon>Selenomonadales</taxon>
        <taxon>Sporomusaceae</taxon>
        <taxon>Methylomusa</taxon>
    </lineage>
</organism>